<feature type="region of interest" description="Disordered" evidence="1">
    <location>
        <begin position="210"/>
        <end position="240"/>
    </location>
</feature>
<proteinExistence type="predicted"/>
<evidence type="ECO:0000313" key="4">
    <source>
        <dbReference type="Proteomes" id="UP000715781"/>
    </source>
</evidence>
<reference evidence="3" key="1">
    <citation type="submission" date="2021-05" db="EMBL/GenBank/DDBJ databases">
        <authorList>
            <person name="Pietrasiak N."/>
            <person name="Ward R."/>
            <person name="Stajich J.E."/>
            <person name="Kurbessoian T."/>
        </authorList>
    </citation>
    <scope>NUCLEOTIDE SEQUENCE</scope>
    <source>
        <strain evidence="3">JT2-VF2</strain>
    </source>
</reference>
<dbReference type="Proteomes" id="UP000715781">
    <property type="component" value="Unassembled WGS sequence"/>
</dbReference>
<accession>A0A951UGX9</accession>
<feature type="transmembrane region" description="Helical" evidence="2">
    <location>
        <begin position="60"/>
        <end position="79"/>
    </location>
</feature>
<comment type="caution">
    <text evidence="3">The sequence shown here is derived from an EMBL/GenBank/DDBJ whole genome shotgun (WGS) entry which is preliminary data.</text>
</comment>
<reference evidence="3" key="2">
    <citation type="journal article" date="2022" name="Microbiol. Resour. Announc.">
        <title>Metagenome Sequencing to Explore Phylogenomics of Terrestrial Cyanobacteria.</title>
        <authorList>
            <person name="Ward R.D."/>
            <person name="Stajich J.E."/>
            <person name="Johansen J.R."/>
            <person name="Huntemann M."/>
            <person name="Clum A."/>
            <person name="Foster B."/>
            <person name="Foster B."/>
            <person name="Roux S."/>
            <person name="Palaniappan K."/>
            <person name="Varghese N."/>
            <person name="Mukherjee S."/>
            <person name="Reddy T.B.K."/>
            <person name="Daum C."/>
            <person name="Copeland A."/>
            <person name="Chen I.A."/>
            <person name="Ivanova N.N."/>
            <person name="Kyrpides N.C."/>
            <person name="Shapiro N."/>
            <person name="Eloe-Fadrosh E.A."/>
            <person name="Pietrasiak N."/>
        </authorList>
    </citation>
    <scope>NUCLEOTIDE SEQUENCE</scope>
    <source>
        <strain evidence="3">JT2-VF2</strain>
    </source>
</reference>
<gene>
    <name evidence="3" type="ORF">KME32_17750</name>
</gene>
<keyword evidence="2" id="KW-0812">Transmembrane</keyword>
<protein>
    <submittedName>
        <fullName evidence="3">Phosphate ABC transporter permease</fullName>
    </submittedName>
</protein>
<evidence type="ECO:0000256" key="2">
    <source>
        <dbReference type="SAM" id="Phobius"/>
    </source>
</evidence>
<evidence type="ECO:0000256" key="1">
    <source>
        <dbReference type="SAM" id="MobiDB-lite"/>
    </source>
</evidence>
<keyword evidence="2" id="KW-0472">Membrane</keyword>
<evidence type="ECO:0000313" key="3">
    <source>
        <dbReference type="EMBL" id="MBW4562952.1"/>
    </source>
</evidence>
<dbReference type="EMBL" id="JAHHHN010000010">
    <property type="protein sequence ID" value="MBW4562952.1"/>
    <property type="molecule type" value="Genomic_DNA"/>
</dbReference>
<feature type="transmembrane region" description="Helical" evidence="2">
    <location>
        <begin position="33"/>
        <end position="54"/>
    </location>
</feature>
<sequence>MLVPLTRQKFEQVIPLIATGPQYKYYWGKFSNFLQRLLISVVSIVVILLVKVFFKFEFDLIVFVLGIVGAFYWLWYPVFKASVRNSKCRRYKYSGFFRGRILDWWITDQLIGKQETVNNKGDLVIVENREKRLNLEIGDDTGFTIEFEAPLRSAYKVIARGQIAEMIVMSDRADLSSIEEFSDIYIPSRDLWVSDYPFVRQDFFNEVSRRLREGQQDRPRRRRRSEEQRSRRAEEEDDRY</sequence>
<keyword evidence="2" id="KW-1133">Transmembrane helix</keyword>
<name>A0A951UGX9_9NOST</name>
<organism evidence="3 4">
    <name type="scientific">Mojavia pulchra JT2-VF2</name>
    <dbReference type="NCBI Taxonomy" id="287848"/>
    <lineage>
        <taxon>Bacteria</taxon>
        <taxon>Bacillati</taxon>
        <taxon>Cyanobacteriota</taxon>
        <taxon>Cyanophyceae</taxon>
        <taxon>Nostocales</taxon>
        <taxon>Nostocaceae</taxon>
    </lineage>
</organism>
<dbReference type="AlphaFoldDB" id="A0A951UGX9"/>